<dbReference type="VEuPathDB" id="FungiDB:PABG_07693"/>
<proteinExistence type="predicted"/>
<dbReference type="AlphaFoldDB" id="A0A1D2J385"/>
<comment type="caution">
    <text evidence="1">The sequence shown here is derived from an EMBL/GenBank/DDBJ whole genome shotgun (WGS) entry which is preliminary data.</text>
</comment>
<dbReference type="EMBL" id="LZYO01000770">
    <property type="protein sequence ID" value="ODH12762.1"/>
    <property type="molecule type" value="Genomic_DNA"/>
</dbReference>
<organism evidence="1 2">
    <name type="scientific">Paracoccidioides brasiliensis</name>
    <dbReference type="NCBI Taxonomy" id="121759"/>
    <lineage>
        <taxon>Eukaryota</taxon>
        <taxon>Fungi</taxon>
        <taxon>Dikarya</taxon>
        <taxon>Ascomycota</taxon>
        <taxon>Pezizomycotina</taxon>
        <taxon>Eurotiomycetes</taxon>
        <taxon>Eurotiomycetidae</taxon>
        <taxon>Onygenales</taxon>
        <taxon>Ajellomycetaceae</taxon>
        <taxon>Paracoccidioides</taxon>
    </lineage>
</organism>
<reference evidence="1 2" key="1">
    <citation type="submission" date="2016-06" db="EMBL/GenBank/DDBJ databases">
        <authorList>
            <person name="Kjaerup R.B."/>
            <person name="Dalgaard T.S."/>
            <person name="Juul-Madsen H.R."/>
        </authorList>
    </citation>
    <scope>NUCLEOTIDE SEQUENCE [LARGE SCALE GENOMIC DNA]</scope>
    <source>
        <strain evidence="1 2">Pb300</strain>
    </source>
</reference>
<evidence type="ECO:0000313" key="1">
    <source>
        <dbReference type="EMBL" id="ODH12762.1"/>
    </source>
</evidence>
<accession>A0A1D2J385</accession>
<evidence type="ECO:0000313" key="2">
    <source>
        <dbReference type="Proteomes" id="UP000242814"/>
    </source>
</evidence>
<dbReference type="VEuPathDB" id="FungiDB:PADG_08555"/>
<name>A0A1D2J385_PARBR</name>
<gene>
    <name evidence="1" type="ORF">ACO22_07941</name>
</gene>
<dbReference type="Proteomes" id="UP000242814">
    <property type="component" value="Unassembled WGS sequence"/>
</dbReference>
<protein>
    <submittedName>
        <fullName evidence="1">Uncharacterized protein</fullName>
    </submittedName>
</protein>
<sequence length="117" mass="13515">MPQLPTTISASGILKFKLQECRMELDYLKYYQEADILDEILAVDQKCRPFLEELRILTQQQNAVEPDLGGDELAARLHHVLDFGRECNYNNNKDDQQHVIALLERVYAAVMYSKSNV</sequence>